<accession>A0ABD0VJD1</accession>
<dbReference type="Gene3D" id="3.60.10.10">
    <property type="entry name" value="Endonuclease/exonuclease/phosphatase"/>
    <property type="match status" value="1"/>
</dbReference>
<evidence type="ECO:0000313" key="2">
    <source>
        <dbReference type="EMBL" id="KAL0922716.1"/>
    </source>
</evidence>
<feature type="region of interest" description="Disordered" evidence="1">
    <location>
        <begin position="1"/>
        <end position="37"/>
    </location>
</feature>
<proteinExistence type="predicted"/>
<gene>
    <name evidence="2" type="ORF">M5K25_006726</name>
</gene>
<comment type="caution">
    <text evidence="2">The sequence shown here is derived from an EMBL/GenBank/DDBJ whole genome shotgun (WGS) entry which is preliminary data.</text>
</comment>
<feature type="compositionally biased region" description="Acidic residues" evidence="1">
    <location>
        <begin position="1"/>
        <end position="12"/>
    </location>
</feature>
<evidence type="ECO:0000313" key="3">
    <source>
        <dbReference type="Proteomes" id="UP001552299"/>
    </source>
</evidence>
<reference evidence="2 3" key="1">
    <citation type="journal article" date="2024" name="Plant Biotechnol. J.">
        <title>Dendrobium thyrsiflorum genome and its molecular insights into genes involved in important horticultural traits.</title>
        <authorList>
            <person name="Chen B."/>
            <person name="Wang J.Y."/>
            <person name="Zheng P.J."/>
            <person name="Li K.L."/>
            <person name="Liang Y.M."/>
            <person name="Chen X.F."/>
            <person name="Zhang C."/>
            <person name="Zhao X."/>
            <person name="He X."/>
            <person name="Zhang G.Q."/>
            <person name="Liu Z.J."/>
            <person name="Xu Q."/>
        </authorList>
    </citation>
    <scope>NUCLEOTIDE SEQUENCE [LARGE SCALE GENOMIC DNA]</scope>
    <source>
        <strain evidence="2">GZMU011</strain>
    </source>
</reference>
<name>A0ABD0VJD1_DENTH</name>
<evidence type="ECO:0008006" key="4">
    <source>
        <dbReference type="Google" id="ProtNLM"/>
    </source>
</evidence>
<dbReference type="EMBL" id="JANQDX010000006">
    <property type="protein sequence ID" value="KAL0922716.1"/>
    <property type="molecule type" value="Genomic_DNA"/>
</dbReference>
<sequence>MQITLEEDELDNTEFGKDSKENVEHDHSFRDGGLPQEDGRQLILEEGELNNARLDMGNIDGGHNHEDGELPQEVRQAGLRILCWIHNISFLVLLEPFINSINLVGTARFLGFKHAVANTSNKIWVFGKDPIVMDVIGYFTQVLHCNIKFLNLNYCASFVYAASSRSGRKFLWEQLTDFHSIYNLPWLVGGDFNSISNPSERIGGSTPVYHSMEDFNNMIMDCNLIDIGLSGNNFTWNRGKLWQHLDHVFWINLFNSIHVEHLSKTLFDHLPILITLKPRQVGSLPQFRFQNMWLLDDSFLNMVHENLGAPLHPDNSIANMNRFWLKLKRLKYKINWWNKNVFKNVFTNILNAEDKVNTIELNCQLYPSEDNFKLLRDAKDSLFKL</sequence>
<keyword evidence="3" id="KW-1185">Reference proteome</keyword>
<dbReference type="SUPFAM" id="SSF56219">
    <property type="entry name" value="DNase I-like"/>
    <property type="match status" value="1"/>
</dbReference>
<dbReference type="PANTHER" id="PTHR33710">
    <property type="entry name" value="BNAC02G09200D PROTEIN"/>
    <property type="match status" value="1"/>
</dbReference>
<dbReference type="InterPro" id="IPR036691">
    <property type="entry name" value="Endo/exonu/phosph_ase_sf"/>
</dbReference>
<evidence type="ECO:0000256" key="1">
    <source>
        <dbReference type="SAM" id="MobiDB-lite"/>
    </source>
</evidence>
<dbReference type="Proteomes" id="UP001552299">
    <property type="component" value="Unassembled WGS sequence"/>
</dbReference>
<feature type="compositionally biased region" description="Basic and acidic residues" evidence="1">
    <location>
        <begin position="14"/>
        <end position="30"/>
    </location>
</feature>
<organism evidence="2 3">
    <name type="scientific">Dendrobium thyrsiflorum</name>
    <name type="common">Pinecone-like raceme dendrobium</name>
    <name type="synonym">Orchid</name>
    <dbReference type="NCBI Taxonomy" id="117978"/>
    <lineage>
        <taxon>Eukaryota</taxon>
        <taxon>Viridiplantae</taxon>
        <taxon>Streptophyta</taxon>
        <taxon>Embryophyta</taxon>
        <taxon>Tracheophyta</taxon>
        <taxon>Spermatophyta</taxon>
        <taxon>Magnoliopsida</taxon>
        <taxon>Liliopsida</taxon>
        <taxon>Asparagales</taxon>
        <taxon>Orchidaceae</taxon>
        <taxon>Epidendroideae</taxon>
        <taxon>Malaxideae</taxon>
        <taxon>Dendrobiinae</taxon>
        <taxon>Dendrobium</taxon>
    </lineage>
</organism>
<dbReference type="PANTHER" id="PTHR33710:SF62">
    <property type="entry name" value="DUF4283 DOMAIN PROTEIN"/>
    <property type="match status" value="1"/>
</dbReference>
<protein>
    <recommendedName>
        <fullName evidence="4">Reverse transcriptase</fullName>
    </recommendedName>
</protein>
<dbReference type="AlphaFoldDB" id="A0ABD0VJD1"/>